<dbReference type="EMBL" id="QYAZ01000002">
    <property type="protein sequence ID" value="KAB8122418.1"/>
    <property type="molecule type" value="Genomic_DNA"/>
</dbReference>
<name>A0ABQ6VR51_9PROT</name>
<dbReference type="PANTHER" id="PTHR43212:SF3">
    <property type="entry name" value="QUERCETIN 2,3-DIOXYGENASE"/>
    <property type="match status" value="1"/>
</dbReference>
<dbReference type="InterPro" id="IPR001995">
    <property type="entry name" value="Peptidase_A2_cat"/>
</dbReference>
<evidence type="ECO:0000313" key="3">
    <source>
        <dbReference type="Proteomes" id="UP000427842"/>
    </source>
</evidence>
<dbReference type="PANTHER" id="PTHR43212">
    <property type="entry name" value="QUERCETIN 2,3-DIOXYGENASE"/>
    <property type="match status" value="1"/>
</dbReference>
<dbReference type="Gene3D" id="2.60.120.10">
    <property type="entry name" value="Jelly Rolls"/>
    <property type="match status" value="2"/>
</dbReference>
<dbReference type="InterPro" id="IPR041602">
    <property type="entry name" value="Quercetinase_C"/>
</dbReference>
<reference evidence="2 3" key="1">
    <citation type="submission" date="2018-09" db="EMBL/GenBank/DDBJ databases">
        <title>Genome sequence and characterization of the bcs clusters for the production of nanocellulose from the low pH resistant strain Komagataeibacter medellinensis ID13488.</title>
        <authorList>
            <person name="Hernandez-Arriaga A.M."/>
            <person name="Del Cerro C."/>
            <person name="Urbina L."/>
            <person name="Eceiza A."/>
            <person name="Retegi A."/>
            <person name="Prieto M.A."/>
        </authorList>
    </citation>
    <scope>NUCLEOTIDE SEQUENCE [LARGE SCALE GENOMIC DNA]</scope>
    <source>
        <strain evidence="2 3">ID13488</strain>
    </source>
</reference>
<keyword evidence="3" id="KW-1185">Reference proteome</keyword>
<dbReference type="PROSITE" id="PS50175">
    <property type="entry name" value="ASP_PROT_RETROV"/>
    <property type="match status" value="1"/>
</dbReference>
<dbReference type="InterPro" id="IPR014710">
    <property type="entry name" value="RmlC-like_jellyroll"/>
</dbReference>
<feature type="domain" description="Peptidase A2" evidence="1">
    <location>
        <begin position="234"/>
        <end position="247"/>
    </location>
</feature>
<sequence length="247" mass="25052">MMDIRRAATLGTAHSDGLELRCHFAFADYTDPAHVHEGRLRAVNLGMLGAGETYRLGQEASVDIVTWVQAGSLSAQMDGCEPEQLGAGGVHLASTGNGCAAVQWCAGPQGASIIQFWLLADIEGTTPAQETRAGLPGGDGGFVLLASGFPEDDPEESGAVADGAPVALSARARLAHAAIPAGEGAAYSTCNGRDLYLVVVSGSIGIGAAVLEHGDAAALAEVTDLTIIARADAVVLLVDVGADTSVF</sequence>
<dbReference type="InterPro" id="IPR011051">
    <property type="entry name" value="RmlC_Cupin_sf"/>
</dbReference>
<proteinExistence type="predicted"/>
<dbReference type="Proteomes" id="UP000427842">
    <property type="component" value="Unassembled WGS sequence"/>
</dbReference>
<dbReference type="InterPro" id="IPR012093">
    <property type="entry name" value="Pirin"/>
</dbReference>
<gene>
    <name evidence="2" type="ORF">D3W54_14590</name>
</gene>
<evidence type="ECO:0000259" key="1">
    <source>
        <dbReference type="PROSITE" id="PS50175"/>
    </source>
</evidence>
<comment type="caution">
    <text evidence="2">The sequence shown here is derived from an EMBL/GenBank/DDBJ whole genome shotgun (WGS) entry which is preliminary data.</text>
</comment>
<organism evidence="2 3">
    <name type="scientific">Komagataeibacter medellinensis</name>
    <dbReference type="NCBI Taxonomy" id="1177712"/>
    <lineage>
        <taxon>Bacteria</taxon>
        <taxon>Pseudomonadati</taxon>
        <taxon>Pseudomonadota</taxon>
        <taxon>Alphaproteobacteria</taxon>
        <taxon>Acetobacterales</taxon>
        <taxon>Acetobacteraceae</taxon>
        <taxon>Komagataeibacter</taxon>
    </lineage>
</organism>
<dbReference type="RefSeq" id="WP_153472333.1">
    <property type="nucleotide sequence ID" value="NZ_QYAZ01000002.1"/>
</dbReference>
<dbReference type="SUPFAM" id="SSF51182">
    <property type="entry name" value="RmlC-like cupins"/>
    <property type="match status" value="1"/>
</dbReference>
<evidence type="ECO:0000313" key="2">
    <source>
        <dbReference type="EMBL" id="KAB8122418.1"/>
    </source>
</evidence>
<dbReference type="Pfam" id="PF17954">
    <property type="entry name" value="Pirin_C_2"/>
    <property type="match status" value="1"/>
</dbReference>
<protein>
    <recommendedName>
        <fullName evidence="1">Peptidase A2 domain-containing protein</fullName>
    </recommendedName>
</protein>
<accession>A0ABQ6VR51</accession>